<dbReference type="Gene3D" id="3.10.450.40">
    <property type="match status" value="1"/>
</dbReference>
<keyword evidence="3" id="KW-1185">Reference proteome</keyword>
<dbReference type="AlphaFoldDB" id="A0A0X8JJW6"/>
<dbReference type="Pfam" id="PF04965">
    <property type="entry name" value="GPW_gp25"/>
    <property type="match status" value="1"/>
</dbReference>
<gene>
    <name evidence="2" type="ORF">AXF13_08425</name>
</gene>
<organism evidence="2 3">
    <name type="scientific">Desulfovibrio fairfieldensis</name>
    <dbReference type="NCBI Taxonomy" id="44742"/>
    <lineage>
        <taxon>Bacteria</taxon>
        <taxon>Pseudomonadati</taxon>
        <taxon>Thermodesulfobacteriota</taxon>
        <taxon>Desulfovibrionia</taxon>
        <taxon>Desulfovibrionales</taxon>
        <taxon>Desulfovibrionaceae</taxon>
        <taxon>Desulfovibrio</taxon>
    </lineage>
</organism>
<reference evidence="3" key="1">
    <citation type="submission" date="2016-02" db="EMBL/GenBank/DDBJ databases">
        <authorList>
            <person name="Holder M.E."/>
            <person name="Ajami N.J."/>
            <person name="Petrosino J.F."/>
        </authorList>
    </citation>
    <scope>NUCLEOTIDE SEQUENCE [LARGE SCALE GENOMIC DNA]</scope>
    <source>
        <strain evidence="3">CCUG 45958</strain>
    </source>
</reference>
<proteinExistence type="predicted"/>
<feature type="domain" description="IraD/Gp25-like" evidence="1">
    <location>
        <begin position="20"/>
        <end position="91"/>
    </location>
</feature>
<dbReference type="InterPro" id="IPR017737">
    <property type="entry name" value="TssE1-like"/>
</dbReference>
<sequence length="129" mass="14268">MAGSLFDRLTRGDEGARMSEDESIRLHLLRLLTARQGSVQALPDYGLPDLNDLTLSRAELILETCRAVKKCIQRYEPRLTDVEVSHQALPESLFAMGFRIAALKVGSDGTTVPWQWSISLNGDKVRGGV</sequence>
<dbReference type="Proteomes" id="UP000069241">
    <property type="component" value="Chromosome"/>
</dbReference>
<evidence type="ECO:0000313" key="3">
    <source>
        <dbReference type="Proteomes" id="UP000069241"/>
    </source>
</evidence>
<dbReference type="KEGG" id="dfi:AXF13_08425"/>
<dbReference type="InterPro" id="IPR053176">
    <property type="entry name" value="T6SS_TssE1-like"/>
</dbReference>
<dbReference type="InterPro" id="IPR007048">
    <property type="entry name" value="IraD/Gp25-like"/>
</dbReference>
<dbReference type="RefSeq" id="WP_062252554.1">
    <property type="nucleotide sequence ID" value="NZ_CP014229.1"/>
</dbReference>
<dbReference type="PANTHER" id="PTHR38595">
    <property type="entry name" value="CYTOPLASMIC PROTEIN-RELATED"/>
    <property type="match status" value="1"/>
</dbReference>
<dbReference type="PANTHER" id="PTHR38595:SF2">
    <property type="entry name" value="TYPE VI SECRETION SYSTEM BASEPLATE SUBUNIT TSSE"/>
    <property type="match status" value="1"/>
</dbReference>
<dbReference type="SUPFAM" id="SSF160719">
    <property type="entry name" value="gpW/gp25-like"/>
    <property type="match status" value="1"/>
</dbReference>
<name>A0A0X8JJW6_9BACT</name>
<evidence type="ECO:0000313" key="2">
    <source>
        <dbReference type="EMBL" id="AMD90145.1"/>
    </source>
</evidence>
<dbReference type="STRING" id="44742.AXF13_08425"/>
<evidence type="ECO:0000259" key="1">
    <source>
        <dbReference type="Pfam" id="PF04965"/>
    </source>
</evidence>
<accession>A0A0X8JJW6</accession>
<dbReference type="NCBIfam" id="TIGR03357">
    <property type="entry name" value="VI_zyme"/>
    <property type="match status" value="1"/>
</dbReference>
<dbReference type="EMBL" id="CP014229">
    <property type="protein sequence ID" value="AMD90145.1"/>
    <property type="molecule type" value="Genomic_DNA"/>
</dbReference>
<protein>
    <submittedName>
        <fullName evidence="2">Type VI secretion protein</fullName>
    </submittedName>
</protein>